<evidence type="ECO:0000256" key="7">
    <source>
        <dbReference type="ARBA" id="ARBA00023136"/>
    </source>
</evidence>
<accession>A0A2I4PH35</accession>
<evidence type="ECO:0000256" key="3">
    <source>
        <dbReference type="ARBA" id="ARBA00022606"/>
    </source>
</evidence>
<dbReference type="Pfam" id="PF02949">
    <property type="entry name" value="7tm_6"/>
    <property type="match status" value="1"/>
</dbReference>
<keyword evidence="9 10" id="KW-0807">Transducer</keyword>
<dbReference type="PANTHER" id="PTHR21137:SF35">
    <property type="entry name" value="ODORANT RECEPTOR 19A-RELATED"/>
    <property type="match status" value="1"/>
</dbReference>
<comment type="subcellular location">
    <subcellularLocation>
        <location evidence="1 10">Cell membrane</location>
        <topology evidence="1 10">Multi-pass membrane protein</topology>
    </subcellularLocation>
</comment>
<dbReference type="GO" id="GO:0007165">
    <property type="term" value="P:signal transduction"/>
    <property type="evidence" value="ECO:0007669"/>
    <property type="project" value="UniProtKB-KW"/>
</dbReference>
<evidence type="ECO:0000256" key="5">
    <source>
        <dbReference type="ARBA" id="ARBA00022725"/>
    </source>
</evidence>
<evidence type="ECO:0000256" key="1">
    <source>
        <dbReference type="ARBA" id="ARBA00004651"/>
    </source>
</evidence>
<sequence>MTKTDLSDIIQLLQFTGHYFTFEGRRRTSFETLQKLRVIFMVACNPFTLSSLFIGGLKKSMGVELFFGLMGFLTAMQHVYAFNHRKDTEDIIQAILRVRRKYQKGSDAEFKQDTRMIWKVVYIYFSAMTALMVFYITLPKILDVIYGIIWDDPIALRLPQSMDAFLEEHQHRNLKYVIVSLISSVWSIVSTYSHFGLDTFLCLIGFYYSSLVKTFCNSLKLDTSLSSEQLTIQIKTFAAHHHELYKLSLRMRSIFGCPYAMQNTFGAFCIVSLVYAILSDDSGGPLILLANIFNLMILAGMLTSTAYVGQHVTNESSAVFDALYGLPWDELSPTNRKYFVTMICAAREPFTIHFHGRAPLNLTNFMAILNTSYSYFMFMRSTL</sequence>
<keyword evidence="7 10" id="KW-0472">Membrane</keyword>
<comment type="similarity">
    <text evidence="10">Belongs to the insect chemoreceptor superfamily. Heteromeric odorant receptor channel (TC 1.A.69) family.</text>
</comment>
<keyword evidence="6 10" id="KW-1133">Transmembrane helix</keyword>
<dbReference type="EMBL" id="KU523630">
    <property type="protein sequence ID" value="APZ81452.1"/>
    <property type="molecule type" value="mRNA"/>
</dbReference>
<feature type="transmembrane region" description="Helical" evidence="10">
    <location>
        <begin position="63"/>
        <end position="82"/>
    </location>
</feature>
<evidence type="ECO:0000256" key="9">
    <source>
        <dbReference type="ARBA" id="ARBA00023224"/>
    </source>
</evidence>
<evidence type="ECO:0000256" key="8">
    <source>
        <dbReference type="ARBA" id="ARBA00023170"/>
    </source>
</evidence>
<name>A0A2I4PH35_ADELI</name>
<feature type="transmembrane region" description="Helical" evidence="10">
    <location>
        <begin position="120"/>
        <end position="138"/>
    </location>
</feature>
<dbReference type="GO" id="GO:0005886">
    <property type="term" value="C:plasma membrane"/>
    <property type="evidence" value="ECO:0007669"/>
    <property type="project" value="UniProtKB-SubCell"/>
</dbReference>
<evidence type="ECO:0000313" key="11">
    <source>
        <dbReference type="EMBL" id="APZ81452.1"/>
    </source>
</evidence>
<dbReference type="PANTHER" id="PTHR21137">
    <property type="entry name" value="ODORANT RECEPTOR"/>
    <property type="match status" value="1"/>
</dbReference>
<dbReference type="AlphaFoldDB" id="A0A2I4PH35"/>
<keyword evidence="8 10" id="KW-0675">Receptor</keyword>
<feature type="transmembrane region" description="Helical" evidence="10">
    <location>
        <begin position="284"/>
        <end position="308"/>
    </location>
</feature>
<comment type="caution">
    <text evidence="10">Lacks conserved residue(s) required for the propagation of feature annotation.</text>
</comment>
<dbReference type="GO" id="GO:0004984">
    <property type="term" value="F:olfactory receptor activity"/>
    <property type="evidence" value="ECO:0007669"/>
    <property type="project" value="InterPro"/>
</dbReference>
<evidence type="ECO:0000256" key="10">
    <source>
        <dbReference type="RuleBase" id="RU351113"/>
    </source>
</evidence>
<protein>
    <recommendedName>
        <fullName evidence="10">Odorant receptor</fullName>
    </recommendedName>
</protein>
<evidence type="ECO:0000256" key="2">
    <source>
        <dbReference type="ARBA" id="ARBA00022475"/>
    </source>
</evidence>
<feature type="transmembrane region" description="Helical" evidence="10">
    <location>
        <begin position="259"/>
        <end position="278"/>
    </location>
</feature>
<evidence type="ECO:0000256" key="4">
    <source>
        <dbReference type="ARBA" id="ARBA00022692"/>
    </source>
</evidence>
<keyword evidence="3 10" id="KW-0716">Sensory transduction</keyword>
<keyword evidence="5 10" id="KW-0552">Olfaction</keyword>
<organism evidence="11">
    <name type="scientific">Adelphocoris lineolatus</name>
    <name type="common">Alfalfa plant bug</name>
    <dbReference type="NCBI Taxonomy" id="236346"/>
    <lineage>
        <taxon>Eukaryota</taxon>
        <taxon>Metazoa</taxon>
        <taxon>Ecdysozoa</taxon>
        <taxon>Arthropoda</taxon>
        <taxon>Hexapoda</taxon>
        <taxon>Insecta</taxon>
        <taxon>Pterygota</taxon>
        <taxon>Neoptera</taxon>
        <taxon>Paraneoptera</taxon>
        <taxon>Hemiptera</taxon>
        <taxon>Heteroptera</taxon>
        <taxon>Panheteroptera</taxon>
        <taxon>Cimicomorpha</taxon>
        <taxon>Miridae</taxon>
        <taxon>Mirini</taxon>
        <taxon>Adelphocoris</taxon>
    </lineage>
</organism>
<feature type="transmembrane region" description="Helical" evidence="10">
    <location>
        <begin position="176"/>
        <end position="208"/>
    </location>
</feature>
<keyword evidence="2" id="KW-1003">Cell membrane</keyword>
<feature type="transmembrane region" description="Helical" evidence="10">
    <location>
        <begin position="36"/>
        <end position="57"/>
    </location>
</feature>
<dbReference type="InterPro" id="IPR004117">
    <property type="entry name" value="7tm6_olfct_rcpt"/>
</dbReference>
<proteinExistence type="evidence at transcript level"/>
<evidence type="ECO:0000256" key="6">
    <source>
        <dbReference type="ARBA" id="ARBA00022989"/>
    </source>
</evidence>
<keyword evidence="4 10" id="KW-0812">Transmembrane</keyword>
<reference evidence="11" key="1">
    <citation type="submission" date="2016-01" db="EMBL/GenBank/DDBJ databases">
        <title>Candidate chemosensory genes identified in Adelphocoris lineolatus (Goeze) (Hemiptera: Miridae) by antennal transcriptome analysis.</title>
        <authorList>
            <person name="Xiao Y."/>
        </authorList>
    </citation>
    <scope>NUCLEOTIDE SEQUENCE</scope>
</reference>
<dbReference type="GO" id="GO:0005549">
    <property type="term" value="F:odorant binding"/>
    <property type="evidence" value="ECO:0007669"/>
    <property type="project" value="InterPro"/>
</dbReference>